<keyword evidence="2" id="KW-1185">Reference proteome</keyword>
<proteinExistence type="predicted"/>
<dbReference type="EMBL" id="JXKH01000002">
    <property type="protein sequence ID" value="OJG19153.1"/>
    <property type="molecule type" value="Genomic_DNA"/>
</dbReference>
<evidence type="ECO:0000313" key="1">
    <source>
        <dbReference type="EMBL" id="OJG19153.1"/>
    </source>
</evidence>
<evidence type="ECO:0000313" key="2">
    <source>
        <dbReference type="Proteomes" id="UP000181884"/>
    </source>
</evidence>
<gene>
    <name evidence="1" type="ORF">RU97_GL000724</name>
</gene>
<reference evidence="1 2" key="1">
    <citation type="submission" date="2014-12" db="EMBL/GenBank/DDBJ databases">
        <title>Draft genome sequences of 29 type strains of Enterococci.</title>
        <authorList>
            <person name="Zhong Z."/>
            <person name="Sun Z."/>
            <person name="Liu W."/>
            <person name="Zhang W."/>
            <person name="Zhang H."/>
        </authorList>
    </citation>
    <scope>NUCLEOTIDE SEQUENCE [LARGE SCALE GENOMIC DNA]</scope>
    <source>
        <strain evidence="1 2">DSM 17029</strain>
    </source>
</reference>
<dbReference type="STRING" id="214095.RU97_GL000724"/>
<comment type="caution">
    <text evidence="1">The sequence shown here is derived from an EMBL/GenBank/DDBJ whole genome shotgun (WGS) entry which is preliminary data.</text>
</comment>
<protein>
    <submittedName>
        <fullName evidence="1">Uncharacterized protein</fullName>
    </submittedName>
</protein>
<dbReference type="Pfam" id="PF19385">
    <property type="entry name" value="DUF5960"/>
    <property type="match status" value="1"/>
</dbReference>
<dbReference type="Proteomes" id="UP000181884">
    <property type="component" value="Unassembled WGS sequence"/>
</dbReference>
<dbReference type="AlphaFoldDB" id="A0A1L8RHG3"/>
<name>A0A1L8RHG3_9ENTE</name>
<accession>A0A1L8RHG3</accession>
<sequence>MIMMEFFKEQDAFMTDYKKVAKTPLPLAEIAETVKTQLDRTQANHFRLPGSKTVDGKVHAFPFDRTILTDENDGTLSTVYTYTGEPYELEDFRDEEQA</sequence>
<dbReference type="InterPro" id="IPR046004">
    <property type="entry name" value="DUF5960"/>
</dbReference>
<organism evidence="1 2">
    <name type="scientific">Enterococcus canis</name>
    <dbReference type="NCBI Taxonomy" id="214095"/>
    <lineage>
        <taxon>Bacteria</taxon>
        <taxon>Bacillati</taxon>
        <taxon>Bacillota</taxon>
        <taxon>Bacilli</taxon>
        <taxon>Lactobacillales</taxon>
        <taxon>Enterococcaceae</taxon>
        <taxon>Enterococcus</taxon>
    </lineage>
</organism>